<evidence type="ECO:0000313" key="5">
    <source>
        <dbReference type="EMBL" id="KFI87212.1"/>
    </source>
</evidence>
<comment type="caution">
    <text evidence="5">The sequence shown here is derived from an EMBL/GenBank/DDBJ whole genome shotgun (WGS) entry which is preliminary data.</text>
</comment>
<dbReference type="Pfam" id="PF01420">
    <property type="entry name" value="Methylase_S"/>
    <property type="match status" value="2"/>
</dbReference>
<evidence type="ECO:0000256" key="1">
    <source>
        <dbReference type="ARBA" id="ARBA00010923"/>
    </source>
</evidence>
<dbReference type="AlphaFoldDB" id="A0A087CVB2"/>
<dbReference type="Proteomes" id="UP000028984">
    <property type="component" value="Unassembled WGS sequence"/>
</dbReference>
<evidence type="ECO:0000256" key="2">
    <source>
        <dbReference type="ARBA" id="ARBA00022747"/>
    </source>
</evidence>
<dbReference type="GO" id="GO:0003677">
    <property type="term" value="F:DNA binding"/>
    <property type="evidence" value="ECO:0007669"/>
    <property type="project" value="UniProtKB-KW"/>
</dbReference>
<keyword evidence="6" id="KW-1185">Reference proteome</keyword>
<gene>
    <name evidence="5" type="ORF">BREU_0239</name>
</gene>
<dbReference type="SUPFAM" id="SSF116734">
    <property type="entry name" value="DNA methylase specificity domain"/>
    <property type="match status" value="2"/>
</dbReference>
<dbReference type="EMBL" id="JGZK01000003">
    <property type="protein sequence ID" value="KFI87212.1"/>
    <property type="molecule type" value="Genomic_DNA"/>
</dbReference>
<evidence type="ECO:0000259" key="4">
    <source>
        <dbReference type="Pfam" id="PF01420"/>
    </source>
</evidence>
<dbReference type="CDD" id="cd17273">
    <property type="entry name" value="RMtype1_S_EcoJA69PI-TRD1-CR1_like"/>
    <property type="match status" value="1"/>
</dbReference>
<dbReference type="GO" id="GO:0009307">
    <property type="term" value="P:DNA restriction-modification system"/>
    <property type="evidence" value="ECO:0007669"/>
    <property type="project" value="UniProtKB-KW"/>
</dbReference>
<dbReference type="PANTHER" id="PTHR30408:SF12">
    <property type="entry name" value="TYPE I RESTRICTION ENZYME MJAVIII SPECIFICITY SUBUNIT"/>
    <property type="match status" value="1"/>
</dbReference>
<dbReference type="InterPro" id="IPR044946">
    <property type="entry name" value="Restrct_endonuc_typeI_TRD_sf"/>
</dbReference>
<comment type="similarity">
    <text evidence="1">Belongs to the type-I restriction system S methylase family.</text>
</comment>
<feature type="domain" description="Type I restriction modification DNA specificity" evidence="4">
    <location>
        <begin position="5"/>
        <end position="173"/>
    </location>
</feature>
<evidence type="ECO:0000313" key="6">
    <source>
        <dbReference type="Proteomes" id="UP000028984"/>
    </source>
</evidence>
<name>A0A087CVB2_9BIFI</name>
<feature type="domain" description="Type I restriction modification DNA specificity" evidence="4">
    <location>
        <begin position="240"/>
        <end position="369"/>
    </location>
</feature>
<dbReference type="OrthoDB" id="3197085at2"/>
<evidence type="ECO:0000256" key="3">
    <source>
        <dbReference type="ARBA" id="ARBA00023125"/>
    </source>
</evidence>
<dbReference type="PANTHER" id="PTHR30408">
    <property type="entry name" value="TYPE-1 RESTRICTION ENZYME ECOKI SPECIFICITY PROTEIN"/>
    <property type="match status" value="1"/>
</dbReference>
<sequence>MGERTVVRLGDVCHIVSGTTPNSTKPEYWDGGLPWVTPAEISNDSHIITDTQRTLTEAGVLSKKLPLLPKGTVLLSSRAPIGKVAIAGRDMYCNQGFKNLICSDAIFNEYLYCFLKSQNKRLQHMGHGATFKELSKKTLSDMMIPVPSLDVQHEIVSTLEAASRLTDVAKQMLDKADELIQSRFVEMFGDIQERTTVSHYVKSFSSGKSLASKERCINLVLKTSAVASNTFDETQIKYLPFDYVPNPDHEIKHGDVIINRKNTVQLVGSTGYVWQYPKNMYLSDLLWKANLDETTCNPIFLWQLLVNRSVHRRISAMATGANSSMANITKPNLMQLPVVLVPLALQNEFAEFVTQVESLKACIRQQLDRLNTLYDSLAQSYFAE</sequence>
<keyword evidence="3" id="KW-0238">DNA-binding</keyword>
<keyword evidence="2" id="KW-0680">Restriction system</keyword>
<proteinExistence type="inferred from homology"/>
<dbReference type="Gene3D" id="3.90.220.20">
    <property type="entry name" value="DNA methylase specificity domains"/>
    <property type="match status" value="2"/>
</dbReference>
<dbReference type="RefSeq" id="WP_081886532.1">
    <property type="nucleotide sequence ID" value="NZ_JDUW01000001.1"/>
</dbReference>
<dbReference type="InterPro" id="IPR000055">
    <property type="entry name" value="Restrct_endonuc_typeI_TRD"/>
</dbReference>
<dbReference type="STRING" id="1437610.BREU_0239"/>
<accession>A0A087CVB2</accession>
<dbReference type="InterPro" id="IPR052021">
    <property type="entry name" value="Type-I_RS_S_subunit"/>
</dbReference>
<reference evidence="5 6" key="1">
    <citation type="submission" date="2014-03" db="EMBL/GenBank/DDBJ databases">
        <title>Genomics of Bifidobacteria.</title>
        <authorList>
            <person name="Ventura M."/>
            <person name="Milani C."/>
            <person name="Lugli G.A."/>
        </authorList>
    </citation>
    <scope>NUCLEOTIDE SEQUENCE [LARGE SCALE GENOMIC DNA]</scope>
    <source>
        <strain evidence="5 6">DSM 23975</strain>
    </source>
</reference>
<protein>
    <submittedName>
        <fullName evidence="5">Restriction modification system DNA specificity domain-containing protein</fullName>
    </submittedName>
</protein>
<organism evidence="5 6">
    <name type="scientific">Bifidobacterium reuteri DSM 23975</name>
    <dbReference type="NCBI Taxonomy" id="1437610"/>
    <lineage>
        <taxon>Bacteria</taxon>
        <taxon>Bacillati</taxon>
        <taxon>Actinomycetota</taxon>
        <taxon>Actinomycetes</taxon>
        <taxon>Bifidobacteriales</taxon>
        <taxon>Bifidobacteriaceae</taxon>
        <taxon>Bifidobacterium</taxon>
    </lineage>
</organism>
<dbReference type="eggNOG" id="COG0732">
    <property type="taxonomic scope" value="Bacteria"/>
</dbReference>